<name>A0A6J5LDP5_9CAUD</name>
<gene>
    <name evidence="1" type="ORF">UFOVP255_2</name>
</gene>
<evidence type="ECO:0000313" key="1">
    <source>
        <dbReference type="EMBL" id="CAB4132341.1"/>
    </source>
</evidence>
<organism evidence="1">
    <name type="scientific">uncultured Caudovirales phage</name>
    <dbReference type="NCBI Taxonomy" id="2100421"/>
    <lineage>
        <taxon>Viruses</taxon>
        <taxon>Duplodnaviria</taxon>
        <taxon>Heunggongvirae</taxon>
        <taxon>Uroviricota</taxon>
        <taxon>Caudoviricetes</taxon>
        <taxon>Peduoviridae</taxon>
        <taxon>Maltschvirus</taxon>
        <taxon>Maltschvirus maltsch</taxon>
    </lineage>
</organism>
<dbReference type="EMBL" id="LR796265">
    <property type="protein sequence ID" value="CAB4132341.1"/>
    <property type="molecule type" value="Genomic_DNA"/>
</dbReference>
<protein>
    <submittedName>
        <fullName evidence="1">Uncharacterized protein</fullName>
    </submittedName>
</protein>
<reference evidence="1" key="1">
    <citation type="submission" date="2020-04" db="EMBL/GenBank/DDBJ databases">
        <authorList>
            <person name="Chiriac C."/>
            <person name="Salcher M."/>
            <person name="Ghai R."/>
            <person name="Kavagutti S V."/>
        </authorList>
    </citation>
    <scope>NUCLEOTIDE SEQUENCE</scope>
</reference>
<proteinExistence type="predicted"/>
<accession>A0A6J5LDP5</accession>
<sequence length="158" mass="17343">MSSNVSNTMPYLRATRQFPSEINRLTQELTRAWNELAVCVNARDIAIYNLTPIITGQLWFSDQSANEQGNIPQRQALRQVYSKGNFTAFSHNIANPNTFVSISGTFTDGTSWYPLPYVNATAANQVGLYCSSTQVIFSVGGGAPSPTGVIIVLEYLLN</sequence>